<feature type="transmembrane region" description="Helical" evidence="1">
    <location>
        <begin position="20"/>
        <end position="40"/>
    </location>
</feature>
<feature type="transmembrane region" description="Helical" evidence="1">
    <location>
        <begin position="102"/>
        <end position="120"/>
    </location>
</feature>
<dbReference type="Proteomes" id="UP001055185">
    <property type="component" value="Unassembled WGS sequence"/>
</dbReference>
<feature type="transmembrane region" description="Helical" evidence="1">
    <location>
        <begin position="79"/>
        <end position="96"/>
    </location>
</feature>
<dbReference type="EMBL" id="BQKV01000106">
    <property type="protein sequence ID" value="GJN65727.1"/>
    <property type="molecule type" value="Genomic_DNA"/>
</dbReference>
<protein>
    <recommendedName>
        <fullName evidence="2">Heparan-alpha-glucosaminide N-acetyltransferase catalytic domain-containing protein</fullName>
    </recommendedName>
</protein>
<keyword evidence="1" id="KW-0812">Transmembrane</keyword>
<organism evidence="3 4">
    <name type="scientific">Faecalibacterium gallinarum</name>
    <dbReference type="NCBI Taxonomy" id="2903556"/>
    <lineage>
        <taxon>Bacteria</taxon>
        <taxon>Bacillati</taxon>
        <taxon>Bacillota</taxon>
        <taxon>Clostridia</taxon>
        <taxon>Eubacteriales</taxon>
        <taxon>Oscillospiraceae</taxon>
        <taxon>Faecalibacterium</taxon>
    </lineage>
</organism>
<keyword evidence="1" id="KW-1133">Transmembrane helix</keyword>
<dbReference type="InterPro" id="IPR012429">
    <property type="entry name" value="HGSNAT_cat"/>
</dbReference>
<feature type="domain" description="Heparan-alpha-glucosaminide N-acetyltransferase catalytic" evidence="2">
    <location>
        <begin position="10"/>
        <end position="238"/>
    </location>
</feature>
<name>A0AA37J3I7_9FIRM</name>
<dbReference type="RefSeq" id="WP_238317937.1">
    <property type="nucleotide sequence ID" value="NZ_BQKV01000106.1"/>
</dbReference>
<reference evidence="3" key="1">
    <citation type="journal article" date="2022" name="Int. J. Syst. Evol. Microbiol.">
        <title>Genome-based, phenotypic and chemotaxonomic classification of Faecalibacterium strains: proposal of three novel species Faecalibacterium duncaniae sp. nov., Faecalibacterium hattorii sp. nov. and Faecalibacterium gallinarum sp. nov. .</title>
        <authorList>
            <person name="Sakamoto M."/>
            <person name="Sakurai N."/>
            <person name="Tanno H."/>
            <person name="Iino T."/>
            <person name="Ohkuma M."/>
            <person name="Endo A."/>
        </authorList>
    </citation>
    <scope>NUCLEOTIDE SEQUENCE</scope>
    <source>
        <strain evidence="3">JCM 17207</strain>
    </source>
</reference>
<gene>
    <name evidence="3" type="ORF">JCM17207_23520</name>
</gene>
<keyword evidence="1" id="KW-0472">Membrane</keyword>
<dbReference type="AlphaFoldDB" id="A0AA37J3I7"/>
<feature type="transmembrane region" description="Helical" evidence="1">
    <location>
        <begin position="52"/>
        <end position="72"/>
    </location>
</feature>
<evidence type="ECO:0000313" key="3">
    <source>
        <dbReference type="EMBL" id="GJN65727.1"/>
    </source>
</evidence>
<evidence type="ECO:0000259" key="2">
    <source>
        <dbReference type="Pfam" id="PF07786"/>
    </source>
</evidence>
<feature type="transmembrane region" description="Helical" evidence="1">
    <location>
        <begin position="186"/>
        <end position="206"/>
    </location>
</feature>
<keyword evidence="4" id="KW-1185">Reference proteome</keyword>
<evidence type="ECO:0000313" key="4">
    <source>
        <dbReference type="Proteomes" id="UP001055185"/>
    </source>
</evidence>
<sequence>MEQAKQSPVRYHLLDELRGLNLINMVVYHGLWDLVFLYGVRADWYLGLPGKIWQVSGCCLFILLSGFCVPFGRHTARRGAQVFGAGALVTLVTWLFMPETLVLFGVLTMLGSAMLLTAALRPLFEKVPAGVGFGVSLALFLVTYNVNMGGLGFESWWLMTLPRGLYANLFTAFLGFPQPGFYSTDYFSLIPWVFLFWAGYFLHRLVGRARMEPLRRSVCPPLGWLGRHSLIFYLLHQPVVFGVLYLFFSLRG</sequence>
<feature type="transmembrane region" description="Helical" evidence="1">
    <location>
        <begin position="127"/>
        <end position="144"/>
    </location>
</feature>
<comment type="caution">
    <text evidence="3">The sequence shown here is derived from an EMBL/GenBank/DDBJ whole genome shotgun (WGS) entry which is preliminary data.</text>
</comment>
<feature type="transmembrane region" description="Helical" evidence="1">
    <location>
        <begin position="230"/>
        <end position="248"/>
    </location>
</feature>
<proteinExistence type="predicted"/>
<dbReference type="Pfam" id="PF07786">
    <property type="entry name" value="HGSNAT_cat"/>
    <property type="match status" value="1"/>
</dbReference>
<evidence type="ECO:0000256" key="1">
    <source>
        <dbReference type="SAM" id="Phobius"/>
    </source>
</evidence>
<accession>A0AA37J3I7</accession>